<protein>
    <submittedName>
        <fullName evidence="1">Phage major capsid protein, P2 family</fullName>
    </submittedName>
</protein>
<dbReference type="Proteomes" id="UP000254253">
    <property type="component" value="Unassembled WGS sequence"/>
</dbReference>
<proteinExistence type="predicted"/>
<dbReference type="RefSeq" id="WP_115590052.1">
    <property type="nucleotide sequence ID" value="NZ_UFRN01000002.1"/>
</dbReference>
<dbReference type="AlphaFoldDB" id="A0A380TU86"/>
<reference evidence="1 2" key="1">
    <citation type="submission" date="2018-06" db="EMBL/GenBank/DDBJ databases">
        <authorList>
            <consortium name="Pathogen Informatics"/>
            <person name="Doyle S."/>
        </authorList>
    </citation>
    <scope>NUCLEOTIDE SEQUENCE [LARGE SCALE GENOMIC DNA]</scope>
    <source>
        <strain evidence="1 2">NCTC4191</strain>
    </source>
</reference>
<organism evidence="1 2">
    <name type="scientific">Actinobacillus lignieresii</name>
    <dbReference type="NCBI Taxonomy" id="720"/>
    <lineage>
        <taxon>Bacteria</taxon>
        <taxon>Pseudomonadati</taxon>
        <taxon>Pseudomonadota</taxon>
        <taxon>Gammaproteobacteria</taxon>
        <taxon>Pasteurellales</taxon>
        <taxon>Pasteurellaceae</taxon>
        <taxon>Actinobacillus</taxon>
    </lineage>
</organism>
<dbReference type="NCBIfam" id="TIGR01551">
    <property type="entry name" value="major_capsid_P2"/>
    <property type="match status" value="1"/>
</dbReference>
<accession>A0A380TU86</accession>
<dbReference type="EMBL" id="UFRN01000002">
    <property type="protein sequence ID" value="SUT91587.1"/>
    <property type="molecule type" value="Genomic_DNA"/>
</dbReference>
<sequence length="346" mass="39037">MKKETRLKFNAYLERQAELNGIDPINVYSTHEVEPSVQQKLFEKLQQDSSFLDAINIIFKDELVGETIGMEAADTIASTTDTDGEGERKTTDIAKLVAQQYFCKKVNFDTHIKHSRLDSWAKFKDFQTRISSVKAKRIKLDLIMAGMNGVKRAPTSDRAKNKLLQDVAVGWLQKIRLNAPERVMGSKTTGDETVAAPIKVGKGQEYQNLDALIMDATEELIGEVYKEDTDLVCIVGRKLLADKYFPVVNQDNKPSEMLAAEMVISQKRIGNLPAVRVPYFPANAVLITKLENLSLYVQEGGSRAHIEDVAKKDRVEFYQSENIDYVVEDYECAALIENITFEDKDE</sequence>
<dbReference type="Pfam" id="PF05125">
    <property type="entry name" value="Phage_cap_P2"/>
    <property type="match status" value="1"/>
</dbReference>
<evidence type="ECO:0000313" key="1">
    <source>
        <dbReference type="EMBL" id="SUT91587.1"/>
    </source>
</evidence>
<gene>
    <name evidence="1" type="ORF">NCTC4191_00594</name>
</gene>
<dbReference type="InterPro" id="IPR006441">
    <property type="entry name" value="Phage_P2_GpN"/>
</dbReference>
<keyword evidence="2" id="KW-1185">Reference proteome</keyword>
<name>A0A380TU86_ACTLI</name>
<evidence type="ECO:0000313" key="2">
    <source>
        <dbReference type="Proteomes" id="UP000254253"/>
    </source>
</evidence>